<dbReference type="STRING" id="1410606.T478_0349"/>
<dbReference type="Gene3D" id="3.30.2380.10">
    <property type="entry name" value="CGI121/TPRKB"/>
    <property type="match status" value="1"/>
</dbReference>
<dbReference type="Pfam" id="PF02597">
    <property type="entry name" value="ThiS"/>
    <property type="match status" value="1"/>
</dbReference>
<comment type="similarity">
    <text evidence="1">Belongs to the CGI121/TPRKB family.</text>
</comment>
<dbReference type="GO" id="GO:0016301">
    <property type="term" value="F:kinase activity"/>
    <property type="evidence" value="ECO:0007669"/>
    <property type="project" value="UniProtKB-KW"/>
</dbReference>
<dbReference type="GeneID" id="24816244"/>
<dbReference type="InterPro" id="IPR003749">
    <property type="entry name" value="ThiS/MoaD-like"/>
</dbReference>
<evidence type="ECO:0000313" key="2">
    <source>
        <dbReference type="EMBL" id="AJA92576.1"/>
    </source>
</evidence>
<protein>
    <submittedName>
        <fullName evidence="2">Kinase-binding protein CGI-121</fullName>
    </submittedName>
</protein>
<dbReference type="InterPro" id="IPR016155">
    <property type="entry name" value="Mopterin_synth/thiamin_S_b"/>
</dbReference>
<evidence type="ECO:0000313" key="5">
    <source>
        <dbReference type="Proteomes" id="UP000241022"/>
    </source>
</evidence>
<dbReference type="EMBL" id="LXWN01000002">
    <property type="protein sequence ID" value="PTL87573.1"/>
    <property type="molecule type" value="Genomic_DNA"/>
</dbReference>
<dbReference type="SUPFAM" id="SSF54285">
    <property type="entry name" value="MoaD/ThiS"/>
    <property type="match status" value="1"/>
</dbReference>
<dbReference type="KEGG" id="nbv:T478_0349"/>
<dbReference type="AlphaFoldDB" id="A0A0A7V327"/>
<gene>
    <name evidence="3" type="ORF">A7X95_06800</name>
    <name evidence="2" type="ORF">T478_0349</name>
</gene>
<evidence type="ECO:0000313" key="3">
    <source>
        <dbReference type="EMBL" id="PTL87573.1"/>
    </source>
</evidence>
<dbReference type="HOGENOM" id="CLU_1076055_0_0_2"/>
<dbReference type="CDD" id="cd17040">
    <property type="entry name" value="Ubl_MoaD_like"/>
    <property type="match status" value="1"/>
</dbReference>
<name>A0A0A7V327_9ARCH</name>
<evidence type="ECO:0000256" key="1">
    <source>
        <dbReference type="ARBA" id="ARBA00005546"/>
    </source>
</evidence>
<dbReference type="SUPFAM" id="SSF143870">
    <property type="entry name" value="PF0523-like"/>
    <property type="match status" value="1"/>
</dbReference>
<dbReference type="InterPro" id="IPR013926">
    <property type="entry name" value="CGI121/TPRKB"/>
</dbReference>
<dbReference type="EMBL" id="CP007026">
    <property type="protein sequence ID" value="AJA92576.1"/>
    <property type="molecule type" value="Genomic_DNA"/>
</dbReference>
<dbReference type="Pfam" id="PF08617">
    <property type="entry name" value="CGI-121"/>
    <property type="match status" value="1"/>
</dbReference>
<accession>A0A0A7V327</accession>
<reference evidence="3" key="2">
    <citation type="submission" date="2016-05" db="EMBL/GenBank/DDBJ databases">
        <authorList>
            <person name="Lavstsen T."/>
            <person name="Jespersen J.S."/>
        </authorList>
    </citation>
    <scope>NUCLEOTIDE SEQUENCE [LARGE SCALE GENOMIC DNA]</scope>
    <source>
        <strain evidence="3">U25</strain>
    </source>
</reference>
<keyword evidence="5" id="KW-1185">Reference proteome</keyword>
<dbReference type="Proteomes" id="UP000030944">
    <property type="component" value="Chromosome"/>
</dbReference>
<dbReference type="Proteomes" id="UP000241022">
    <property type="component" value="Unassembled WGS sequence"/>
</dbReference>
<dbReference type="InterPro" id="IPR012675">
    <property type="entry name" value="Beta-grasp_dom_sf"/>
</dbReference>
<dbReference type="OrthoDB" id="11483at2157"/>
<dbReference type="Gene3D" id="3.10.20.30">
    <property type="match status" value="1"/>
</dbReference>
<reference evidence="2 4" key="1">
    <citation type="journal article" date="2015" name="Proc. Natl. Acad. Sci. U.S.A.">
        <title>Genomic and proteomic characterization of "Candidatus Nitrosopelagicus brevis": An ammonia-oxidizing archaeon from the open ocean.</title>
        <authorList>
            <person name="Santoro A.E."/>
            <person name="Dupont C.L."/>
            <person name="Richter R.A."/>
            <person name="Craig M.T."/>
            <person name="Carini P."/>
            <person name="McIlvin M.R."/>
            <person name="Yang Y."/>
            <person name="Orsi W.D."/>
            <person name="Moran D.M."/>
            <person name="Saito M.A."/>
        </authorList>
    </citation>
    <scope>NUCLEOTIDE SEQUENCE [LARGE SCALE GENOMIC DNA]</scope>
    <source>
        <strain evidence="2">CN25</strain>
        <strain evidence="4">V2</strain>
    </source>
</reference>
<dbReference type="NCBIfam" id="NF011465">
    <property type="entry name" value="PRK14886.1-1"/>
    <property type="match status" value="1"/>
</dbReference>
<evidence type="ECO:0000313" key="4">
    <source>
        <dbReference type="Proteomes" id="UP000030944"/>
    </source>
</evidence>
<dbReference type="RefSeq" id="WP_048104696.1">
    <property type="nucleotide sequence ID" value="NZ_CP007026.1"/>
</dbReference>
<keyword evidence="2" id="KW-0808">Transferase</keyword>
<reference evidence="3 5" key="3">
    <citation type="submission" date="2018-04" db="EMBL/GenBank/DDBJ databases">
        <title>Transcriptomics of ammonia oxidizing archaea.</title>
        <authorList>
            <person name="Carini P."/>
        </authorList>
    </citation>
    <scope>NUCLEOTIDE SEQUENCE [LARGE SCALE GENOMIC DNA]</scope>
    <source>
        <strain evidence="3 5">U25</strain>
    </source>
</reference>
<keyword evidence="2" id="KW-0418">Kinase</keyword>
<dbReference type="InterPro" id="IPR036504">
    <property type="entry name" value="CGI121/TPRKB_sf"/>
</dbReference>
<sequence length="258" mass="28763">MVTVNLVGGARKSFQTDSLEITQSIDDISELLSHLISKKPENTPDFDGKNLLIAVNGVDSSALAGIDTKLKQNDVVNIIPIIHGGSTAKTNVSLTIKNNSIRLFEINKSNSNKEYLLSLRKKFPKLQLQAISSKFILDKEHAKKIITISIIQKSNNHLLSDKIETDLLLRFGNTTQINEAIKNVGLSPNQNFILIALGNKSHQIKLFESIRDDLDIIFKKNNQNFLKKHFQISNQTLNSIESKTPLVDLLVEKASILI</sequence>
<proteinExistence type="inferred from homology"/>
<organism evidence="2 4">
    <name type="scientific">Candidatus Nitrosopelagicus brevis</name>
    <dbReference type="NCBI Taxonomy" id="1410606"/>
    <lineage>
        <taxon>Archaea</taxon>
        <taxon>Nitrososphaerota</taxon>
    </lineage>
</organism>